<organism evidence="2 3">
    <name type="scientific">Cordyceps javanica</name>
    <dbReference type="NCBI Taxonomy" id="43265"/>
    <lineage>
        <taxon>Eukaryota</taxon>
        <taxon>Fungi</taxon>
        <taxon>Dikarya</taxon>
        <taxon>Ascomycota</taxon>
        <taxon>Pezizomycotina</taxon>
        <taxon>Sordariomycetes</taxon>
        <taxon>Hypocreomycetidae</taxon>
        <taxon>Hypocreales</taxon>
        <taxon>Cordycipitaceae</taxon>
        <taxon>Cordyceps</taxon>
    </lineage>
</organism>
<dbReference type="AlphaFoldDB" id="A0A545V8P3"/>
<reference evidence="2 3" key="1">
    <citation type="journal article" date="2019" name="Appl. Microbiol. Biotechnol.">
        <title>Genome sequence of Isaria javanica and comparative genome analysis insights into family S53 peptidase evolution in fungal entomopathogens.</title>
        <authorList>
            <person name="Lin R."/>
            <person name="Zhang X."/>
            <person name="Xin B."/>
            <person name="Zou M."/>
            <person name="Gao Y."/>
            <person name="Qin F."/>
            <person name="Hu Q."/>
            <person name="Xie B."/>
            <person name="Cheng X."/>
        </authorList>
    </citation>
    <scope>NUCLEOTIDE SEQUENCE [LARGE SCALE GENOMIC DNA]</scope>
    <source>
        <strain evidence="2 3">IJ1G</strain>
    </source>
</reference>
<evidence type="ECO:0000256" key="1">
    <source>
        <dbReference type="SAM" id="MobiDB-lite"/>
    </source>
</evidence>
<name>A0A545V8P3_9HYPO</name>
<evidence type="ECO:0000313" key="3">
    <source>
        <dbReference type="Proteomes" id="UP000315783"/>
    </source>
</evidence>
<evidence type="ECO:0000313" key="2">
    <source>
        <dbReference type="EMBL" id="TQV98101.1"/>
    </source>
</evidence>
<sequence>MLCNQPLHTYRHSHHDPLPTGASKSLPGASENPPKHLILLRPSTKFPTEVPKLTAWHPLRHTTNLASRETKKLVRTAVRRRPIHPRWYHRTDPSLPPSIHSSIHTHTVTTRQSYISTVAGPSRCCLAETCEKSNSPPGEQGLV</sequence>
<dbReference type="Proteomes" id="UP000315783">
    <property type="component" value="Unassembled WGS sequence"/>
</dbReference>
<feature type="region of interest" description="Disordered" evidence="1">
    <location>
        <begin position="1"/>
        <end position="33"/>
    </location>
</feature>
<gene>
    <name evidence="2" type="ORF">IF1G_03844</name>
</gene>
<keyword evidence="3" id="KW-1185">Reference proteome</keyword>
<dbReference type="EMBL" id="SPUK01000004">
    <property type="protein sequence ID" value="TQV98101.1"/>
    <property type="molecule type" value="Genomic_DNA"/>
</dbReference>
<comment type="caution">
    <text evidence="2">The sequence shown here is derived from an EMBL/GenBank/DDBJ whole genome shotgun (WGS) entry which is preliminary data.</text>
</comment>
<proteinExistence type="predicted"/>
<accession>A0A545V8P3</accession>
<protein>
    <submittedName>
        <fullName evidence="2">Uncharacterized protein</fullName>
    </submittedName>
</protein>